<evidence type="ECO:0000313" key="5">
    <source>
        <dbReference type="EMBL" id="SMD06754.1"/>
    </source>
</evidence>
<dbReference type="Pfam" id="PF20240">
    <property type="entry name" value="DUF6597"/>
    <property type="match status" value="1"/>
</dbReference>
<dbReference type="GO" id="GO:0043565">
    <property type="term" value="F:sequence-specific DNA binding"/>
    <property type="evidence" value="ECO:0007669"/>
    <property type="project" value="InterPro"/>
</dbReference>
<gene>
    <name evidence="5" type="ORF">SAMN04488524_4639</name>
</gene>
<dbReference type="AlphaFoldDB" id="A0A1W2EAJ4"/>
<dbReference type="GO" id="GO:0003700">
    <property type="term" value="F:DNA-binding transcription factor activity"/>
    <property type="evidence" value="ECO:0007669"/>
    <property type="project" value="InterPro"/>
</dbReference>
<dbReference type="Pfam" id="PF12833">
    <property type="entry name" value="HTH_18"/>
    <property type="match status" value="1"/>
</dbReference>
<feature type="domain" description="HTH araC/xylS-type" evidence="4">
    <location>
        <begin position="161"/>
        <end position="261"/>
    </location>
</feature>
<keyword evidence="3" id="KW-0804">Transcription</keyword>
<dbReference type="RefSeq" id="WP_084241414.1">
    <property type="nucleotide sequence ID" value="NZ_FWXT01000005.1"/>
</dbReference>
<dbReference type="PANTHER" id="PTHR46796">
    <property type="entry name" value="HTH-TYPE TRANSCRIPTIONAL ACTIVATOR RHAS-RELATED"/>
    <property type="match status" value="1"/>
</dbReference>
<organism evidence="5 6">
    <name type="scientific">Pedobacter africanus</name>
    <dbReference type="NCBI Taxonomy" id="151894"/>
    <lineage>
        <taxon>Bacteria</taxon>
        <taxon>Pseudomonadati</taxon>
        <taxon>Bacteroidota</taxon>
        <taxon>Sphingobacteriia</taxon>
        <taxon>Sphingobacteriales</taxon>
        <taxon>Sphingobacteriaceae</taxon>
        <taxon>Pedobacter</taxon>
    </lineage>
</organism>
<proteinExistence type="predicted"/>
<keyword evidence="2" id="KW-0238">DNA-binding</keyword>
<evidence type="ECO:0000256" key="1">
    <source>
        <dbReference type="ARBA" id="ARBA00023015"/>
    </source>
</evidence>
<evidence type="ECO:0000259" key="4">
    <source>
        <dbReference type="PROSITE" id="PS01124"/>
    </source>
</evidence>
<dbReference type="EMBL" id="FWXT01000005">
    <property type="protein sequence ID" value="SMD06754.1"/>
    <property type="molecule type" value="Genomic_DNA"/>
</dbReference>
<dbReference type="STRING" id="151894.SAMN04488524_4639"/>
<reference evidence="6" key="1">
    <citation type="submission" date="2017-04" db="EMBL/GenBank/DDBJ databases">
        <authorList>
            <person name="Varghese N."/>
            <person name="Submissions S."/>
        </authorList>
    </citation>
    <scope>NUCLEOTIDE SEQUENCE [LARGE SCALE GENOMIC DNA]</scope>
    <source>
        <strain evidence="6">DSM 12126</strain>
    </source>
</reference>
<evidence type="ECO:0000256" key="3">
    <source>
        <dbReference type="ARBA" id="ARBA00023163"/>
    </source>
</evidence>
<dbReference type="InterPro" id="IPR046532">
    <property type="entry name" value="DUF6597"/>
</dbReference>
<keyword evidence="1" id="KW-0805">Transcription regulation</keyword>
<evidence type="ECO:0000313" key="6">
    <source>
        <dbReference type="Proteomes" id="UP000192756"/>
    </source>
</evidence>
<dbReference type="Proteomes" id="UP000192756">
    <property type="component" value="Unassembled WGS sequence"/>
</dbReference>
<sequence>MNFTRIAPQPDLDQLIECYWMMYNDDPEPNIEKIIPDGFTELIFNYRDVYSAKTNGHDWKLQSPNLLAGQLRTYFFLQNTGRTGSVAIKLKPAALTQLFGLSMDQYLDKIVDLDSFSNPELRQLKELILAFGDIGRNKQEKQVKQVLDNYFTALNKAASENPLKGPLNLIFSSNGMVTVAEMSAAAGVGERQLERLFKKYIGLSPKYYARIIRFNYIFQLIKSKKSNWAEIVYQSGYYDQSHFIRNFKAFTGEDPSSYFFEEKNMANFFLNKE</sequence>
<dbReference type="OrthoDB" id="323290at2"/>
<dbReference type="InterPro" id="IPR050204">
    <property type="entry name" value="AraC_XylS_family_regulators"/>
</dbReference>
<protein>
    <submittedName>
        <fullName evidence="5">Transcriptional regulator, AraC family</fullName>
    </submittedName>
</protein>
<dbReference type="PROSITE" id="PS01124">
    <property type="entry name" value="HTH_ARAC_FAMILY_2"/>
    <property type="match status" value="1"/>
</dbReference>
<dbReference type="InterPro" id="IPR009057">
    <property type="entry name" value="Homeodomain-like_sf"/>
</dbReference>
<dbReference type="SUPFAM" id="SSF46689">
    <property type="entry name" value="Homeodomain-like"/>
    <property type="match status" value="1"/>
</dbReference>
<dbReference type="PANTHER" id="PTHR46796:SF13">
    <property type="entry name" value="HTH-TYPE TRANSCRIPTIONAL ACTIVATOR RHAS"/>
    <property type="match status" value="1"/>
</dbReference>
<evidence type="ECO:0000256" key="2">
    <source>
        <dbReference type="ARBA" id="ARBA00023125"/>
    </source>
</evidence>
<accession>A0A1W2EAJ4</accession>
<dbReference type="InterPro" id="IPR018060">
    <property type="entry name" value="HTH_AraC"/>
</dbReference>
<dbReference type="Gene3D" id="1.10.10.60">
    <property type="entry name" value="Homeodomain-like"/>
    <property type="match status" value="1"/>
</dbReference>
<name>A0A1W2EAJ4_9SPHI</name>
<keyword evidence="6" id="KW-1185">Reference proteome</keyword>
<dbReference type="SMART" id="SM00342">
    <property type="entry name" value="HTH_ARAC"/>
    <property type="match status" value="1"/>
</dbReference>